<dbReference type="Proteomes" id="UP001595840">
    <property type="component" value="Unassembled WGS sequence"/>
</dbReference>
<dbReference type="EMBL" id="JBHSCX010000005">
    <property type="protein sequence ID" value="MFC4362160.1"/>
    <property type="molecule type" value="Genomic_DNA"/>
</dbReference>
<reference evidence="3" key="1">
    <citation type="journal article" date="2019" name="Int. J. Syst. Evol. Microbiol.">
        <title>The Global Catalogue of Microorganisms (GCM) 10K type strain sequencing project: providing services to taxonomists for standard genome sequencing and annotation.</title>
        <authorList>
            <consortium name="The Broad Institute Genomics Platform"/>
            <consortium name="The Broad Institute Genome Sequencing Center for Infectious Disease"/>
            <person name="Wu L."/>
            <person name="Ma J."/>
        </authorList>
    </citation>
    <scope>NUCLEOTIDE SEQUENCE [LARGE SCALE GENOMIC DNA]</scope>
    <source>
        <strain evidence="3">CECT 8570</strain>
    </source>
</reference>
<feature type="chain" id="PRO_5046084983" evidence="1">
    <location>
        <begin position="27"/>
        <end position="598"/>
    </location>
</feature>
<comment type="caution">
    <text evidence="2">The sequence shown here is derived from an EMBL/GenBank/DDBJ whole genome shotgun (WGS) entry which is preliminary data.</text>
</comment>
<gene>
    <name evidence="2" type="ORF">ACFOX3_07600</name>
</gene>
<dbReference type="PANTHER" id="PTHR33361:SF16">
    <property type="entry name" value="DUF885 DOMAIN-CONTAINING PROTEIN"/>
    <property type="match status" value="1"/>
</dbReference>
<feature type="signal peptide" evidence="1">
    <location>
        <begin position="1"/>
        <end position="26"/>
    </location>
</feature>
<keyword evidence="1" id="KW-0732">Signal</keyword>
<evidence type="ECO:0000313" key="3">
    <source>
        <dbReference type="Proteomes" id="UP001595840"/>
    </source>
</evidence>
<keyword evidence="3" id="KW-1185">Reference proteome</keyword>
<dbReference type="PANTHER" id="PTHR33361">
    <property type="entry name" value="GLR0591 PROTEIN"/>
    <property type="match status" value="1"/>
</dbReference>
<dbReference type="InterPro" id="IPR010281">
    <property type="entry name" value="DUF885"/>
</dbReference>
<name>A0ABV8V4M5_9GAMM</name>
<protein>
    <submittedName>
        <fullName evidence="2">DUF885 domain-containing protein</fullName>
    </submittedName>
</protein>
<organism evidence="2 3">
    <name type="scientific">Simiduia curdlanivorans</name>
    <dbReference type="NCBI Taxonomy" id="1492769"/>
    <lineage>
        <taxon>Bacteria</taxon>
        <taxon>Pseudomonadati</taxon>
        <taxon>Pseudomonadota</taxon>
        <taxon>Gammaproteobacteria</taxon>
        <taxon>Cellvibrionales</taxon>
        <taxon>Cellvibrionaceae</taxon>
        <taxon>Simiduia</taxon>
    </lineage>
</organism>
<dbReference type="Pfam" id="PF05960">
    <property type="entry name" value="DUF885"/>
    <property type="match status" value="1"/>
</dbReference>
<proteinExistence type="predicted"/>
<evidence type="ECO:0000313" key="2">
    <source>
        <dbReference type="EMBL" id="MFC4362160.1"/>
    </source>
</evidence>
<sequence>MKPNFKRLASASLGLLLAMSAQLSLANEDEKAEALFETVFNEGLDRSPVFQTYLGMKTNYDQWDDLSPAFEQEGFALTKQQLARLQAIDSSKLSTDNALSYRLLEEQLKQDIAFEQWRLHNYPVNQMFGTHSMVPSFLINQHRVDSVSDAEAYIGRLNGVPKMMKQLIANLDERAKAGIIAPKFVFPYVISDSENIIKGAPFDKSEDSPLMADFRKKVNALEIDQKEKATLLSNGEKALKQSLKPAYTELVSYLKKLEKKADTRDGAWKFPKGEAFYNASLAKTTTTDLSAEQIHAIGLKEVARIHDEMRAIMKQVKFEGSLQEFFVFMRDDDQFYYPTTDAGKQRYLNEATALIDNMKGRLDELFITKPKADLEVKAVEAFREKSAGKAFYQRPAPNGARPGIYYANLYDMKSMPTYQMEALAYHEGIPGHHMQLAIATELENVPKFRKFGHYTAYSEGWGLYTEYLPKEMGLYADPYSDFGRLAMELWRACRLVVDTGIHNKKWTREQAIDYLVTNTPNAKADSVKAIERYIVMPSQATAYKIGMIKILELREKAKVEMGDKFDIRQYHDLVLTSGPVPLNVLEERVNQWIAQSKS</sequence>
<evidence type="ECO:0000256" key="1">
    <source>
        <dbReference type="SAM" id="SignalP"/>
    </source>
</evidence>
<accession>A0ABV8V4M5</accession>
<dbReference type="RefSeq" id="WP_290265642.1">
    <property type="nucleotide sequence ID" value="NZ_JAUFQG010000006.1"/>
</dbReference>